<evidence type="ECO:0000313" key="2">
    <source>
        <dbReference type="Proteomes" id="UP000822688"/>
    </source>
</evidence>
<protein>
    <submittedName>
        <fullName evidence="1">Uncharacterized protein</fullName>
    </submittedName>
</protein>
<organism evidence="1 2">
    <name type="scientific">Ceratodon purpureus</name>
    <name type="common">Fire moss</name>
    <name type="synonym">Dicranum purpureum</name>
    <dbReference type="NCBI Taxonomy" id="3225"/>
    <lineage>
        <taxon>Eukaryota</taxon>
        <taxon>Viridiplantae</taxon>
        <taxon>Streptophyta</taxon>
        <taxon>Embryophyta</taxon>
        <taxon>Bryophyta</taxon>
        <taxon>Bryophytina</taxon>
        <taxon>Bryopsida</taxon>
        <taxon>Dicranidae</taxon>
        <taxon>Pseudoditrichales</taxon>
        <taxon>Ditrichaceae</taxon>
        <taxon>Ceratodon</taxon>
    </lineage>
</organism>
<evidence type="ECO:0000313" key="1">
    <source>
        <dbReference type="EMBL" id="KAG0570600.1"/>
    </source>
</evidence>
<sequence>MICIVCFCGSVAKTGSIVQAHTDHCCKKVRHLAFLRQDSIQALRLLLRHPALDPKVIEQSPDCTRSVSCNNFPDSLTSRLIMCFSVEHILWDPRSTLRNIQQ</sequence>
<proteinExistence type="predicted"/>
<reference evidence="1 2" key="1">
    <citation type="submission" date="2020-06" db="EMBL/GenBank/DDBJ databases">
        <title>WGS assembly of Ceratodon purpureus strain R40.</title>
        <authorList>
            <person name="Carey S.B."/>
            <person name="Jenkins J."/>
            <person name="Shu S."/>
            <person name="Lovell J.T."/>
            <person name="Sreedasyam A."/>
            <person name="Maumus F."/>
            <person name="Tiley G.P."/>
            <person name="Fernandez-Pozo N."/>
            <person name="Barry K."/>
            <person name="Chen C."/>
            <person name="Wang M."/>
            <person name="Lipzen A."/>
            <person name="Daum C."/>
            <person name="Saski C.A."/>
            <person name="Payton A.C."/>
            <person name="Mcbreen J.C."/>
            <person name="Conrad R.E."/>
            <person name="Kollar L.M."/>
            <person name="Olsson S."/>
            <person name="Huttunen S."/>
            <person name="Landis J.B."/>
            <person name="Wickett N.J."/>
            <person name="Johnson M.G."/>
            <person name="Rensing S.A."/>
            <person name="Grimwood J."/>
            <person name="Schmutz J."/>
            <person name="Mcdaniel S.F."/>
        </authorList>
    </citation>
    <scope>NUCLEOTIDE SEQUENCE [LARGE SCALE GENOMIC DNA]</scope>
    <source>
        <strain evidence="1 2">R40</strain>
    </source>
</reference>
<name>A0A8T0HGU6_CERPU</name>
<dbReference type="AlphaFoldDB" id="A0A8T0HGU6"/>
<gene>
    <name evidence="1" type="ORF">KC19_6G174100</name>
</gene>
<dbReference type="EMBL" id="CM026427">
    <property type="protein sequence ID" value="KAG0570600.1"/>
    <property type="molecule type" value="Genomic_DNA"/>
</dbReference>
<keyword evidence="2" id="KW-1185">Reference proteome</keyword>
<accession>A0A8T0HGU6</accession>
<dbReference type="Proteomes" id="UP000822688">
    <property type="component" value="Chromosome 6"/>
</dbReference>
<comment type="caution">
    <text evidence="1">The sequence shown here is derived from an EMBL/GenBank/DDBJ whole genome shotgun (WGS) entry which is preliminary data.</text>
</comment>